<feature type="compositionally biased region" description="Basic and acidic residues" evidence="1">
    <location>
        <begin position="66"/>
        <end position="79"/>
    </location>
</feature>
<feature type="compositionally biased region" description="Polar residues" evidence="1">
    <location>
        <begin position="43"/>
        <end position="55"/>
    </location>
</feature>
<dbReference type="AlphaFoldDB" id="A0A2P5YXW7"/>
<name>A0A2P5YXW7_GOSBA</name>
<dbReference type="Proteomes" id="UP000239757">
    <property type="component" value="Unassembled WGS sequence"/>
</dbReference>
<feature type="region of interest" description="Disordered" evidence="1">
    <location>
        <begin position="42"/>
        <end position="158"/>
    </location>
</feature>
<sequence>MLTKFISVSETRFQNPETKLKNQQVSTQGLETQIGQLARMISEQPQGSLPSNTEINPREQLPAITLRDEEGLAESESKLRQKTMISSDRDEYTSSVNVSNLVAQPSLQKPLQKNVMEPRSNSCNKNRMTLEEQILQIDELDERKTQANEKPRIHDEPK</sequence>
<feature type="compositionally biased region" description="Basic and acidic residues" evidence="1">
    <location>
        <begin position="141"/>
        <end position="158"/>
    </location>
</feature>
<protein>
    <submittedName>
        <fullName evidence="2">Uncharacterized protein</fullName>
    </submittedName>
</protein>
<reference evidence="2 3" key="1">
    <citation type="submission" date="2015-01" db="EMBL/GenBank/DDBJ databases">
        <title>Genome of allotetraploid Gossypium barbadense reveals genomic plasticity and fiber elongation in cotton evolution.</title>
        <authorList>
            <person name="Chen X."/>
            <person name="Liu X."/>
            <person name="Zhao B."/>
            <person name="Zheng H."/>
            <person name="Hu Y."/>
            <person name="Lu G."/>
            <person name="Yang C."/>
            <person name="Chen J."/>
            <person name="Shan C."/>
            <person name="Zhang L."/>
            <person name="Zhou Y."/>
            <person name="Wang L."/>
            <person name="Guo W."/>
            <person name="Bai Y."/>
            <person name="Ruan J."/>
            <person name="Shangguan X."/>
            <person name="Mao Y."/>
            <person name="Jiang J."/>
            <person name="Zhu Y."/>
            <person name="Lei J."/>
            <person name="Kang H."/>
            <person name="Chen S."/>
            <person name="He X."/>
            <person name="Wang R."/>
            <person name="Wang Y."/>
            <person name="Chen J."/>
            <person name="Wang L."/>
            <person name="Yu S."/>
            <person name="Wang B."/>
            <person name="Wei J."/>
            <person name="Song S."/>
            <person name="Lu X."/>
            <person name="Gao Z."/>
            <person name="Gu W."/>
            <person name="Deng X."/>
            <person name="Ma D."/>
            <person name="Wang S."/>
            <person name="Liang W."/>
            <person name="Fang L."/>
            <person name="Cai C."/>
            <person name="Zhu X."/>
            <person name="Zhou B."/>
            <person name="Zhang Y."/>
            <person name="Chen Z."/>
            <person name="Xu S."/>
            <person name="Zhu R."/>
            <person name="Wang S."/>
            <person name="Zhang T."/>
            <person name="Zhao G."/>
        </authorList>
    </citation>
    <scope>NUCLEOTIDE SEQUENCE [LARGE SCALE GENOMIC DNA]</scope>
    <source>
        <strain evidence="3">cv. Xinhai21</strain>
        <tissue evidence="2">Leaf</tissue>
    </source>
</reference>
<dbReference type="OrthoDB" id="1747867at2759"/>
<feature type="compositionally biased region" description="Polar residues" evidence="1">
    <location>
        <begin position="93"/>
        <end position="111"/>
    </location>
</feature>
<proteinExistence type="predicted"/>
<evidence type="ECO:0000256" key="1">
    <source>
        <dbReference type="SAM" id="MobiDB-lite"/>
    </source>
</evidence>
<evidence type="ECO:0000313" key="2">
    <source>
        <dbReference type="EMBL" id="PPS20437.1"/>
    </source>
</evidence>
<dbReference type="EMBL" id="KZ662698">
    <property type="protein sequence ID" value="PPS20437.1"/>
    <property type="molecule type" value="Genomic_DNA"/>
</dbReference>
<gene>
    <name evidence="2" type="ORF">GOBAR_AA00121</name>
</gene>
<evidence type="ECO:0000313" key="3">
    <source>
        <dbReference type="Proteomes" id="UP000239757"/>
    </source>
</evidence>
<organism evidence="2 3">
    <name type="scientific">Gossypium barbadense</name>
    <name type="common">Sea Island cotton</name>
    <name type="synonym">Hibiscus barbadensis</name>
    <dbReference type="NCBI Taxonomy" id="3634"/>
    <lineage>
        <taxon>Eukaryota</taxon>
        <taxon>Viridiplantae</taxon>
        <taxon>Streptophyta</taxon>
        <taxon>Embryophyta</taxon>
        <taxon>Tracheophyta</taxon>
        <taxon>Spermatophyta</taxon>
        <taxon>Magnoliopsida</taxon>
        <taxon>eudicotyledons</taxon>
        <taxon>Gunneridae</taxon>
        <taxon>Pentapetalae</taxon>
        <taxon>rosids</taxon>
        <taxon>malvids</taxon>
        <taxon>Malvales</taxon>
        <taxon>Malvaceae</taxon>
        <taxon>Malvoideae</taxon>
        <taxon>Gossypium</taxon>
    </lineage>
</organism>
<accession>A0A2P5YXW7</accession>